<evidence type="ECO:0000313" key="4">
    <source>
        <dbReference type="Proteomes" id="UP001556098"/>
    </source>
</evidence>
<gene>
    <name evidence="3" type="ORF">AB2B41_00515</name>
</gene>
<dbReference type="Gene3D" id="3.50.50.60">
    <property type="entry name" value="FAD/NAD(P)-binding domain"/>
    <property type="match status" value="1"/>
</dbReference>
<evidence type="ECO:0000313" key="3">
    <source>
        <dbReference type="EMBL" id="MEW9918072.1"/>
    </source>
</evidence>
<dbReference type="Pfam" id="PF01266">
    <property type="entry name" value="DAO"/>
    <property type="match status" value="1"/>
</dbReference>
<keyword evidence="4" id="KW-1185">Reference proteome</keyword>
<evidence type="ECO:0000259" key="2">
    <source>
        <dbReference type="Pfam" id="PF01266"/>
    </source>
</evidence>
<feature type="domain" description="FAD dependent oxidoreductase" evidence="2">
    <location>
        <begin position="39"/>
        <end position="399"/>
    </location>
</feature>
<proteinExistence type="predicted"/>
<dbReference type="SUPFAM" id="SSF51905">
    <property type="entry name" value="FAD/NAD(P)-binding domain"/>
    <property type="match status" value="1"/>
</dbReference>
<dbReference type="PANTHER" id="PTHR13847">
    <property type="entry name" value="SARCOSINE DEHYDROGENASE-RELATED"/>
    <property type="match status" value="1"/>
</dbReference>
<dbReference type="InterPro" id="IPR006076">
    <property type="entry name" value="FAD-dep_OxRdtase"/>
</dbReference>
<dbReference type="Gene3D" id="3.30.9.10">
    <property type="entry name" value="D-Amino Acid Oxidase, subunit A, domain 2"/>
    <property type="match status" value="1"/>
</dbReference>
<dbReference type="InterPro" id="IPR036188">
    <property type="entry name" value="FAD/NAD-bd_sf"/>
</dbReference>
<dbReference type="RefSeq" id="WP_367875773.1">
    <property type="nucleotide sequence ID" value="NZ_JBFNXX010000001.1"/>
</dbReference>
<dbReference type="Proteomes" id="UP001556098">
    <property type="component" value="Unassembled WGS sequence"/>
</dbReference>
<organism evidence="3 4">
    <name type="scientific">Sulfitobacter sediminis</name>
    <dbReference type="NCBI Taxonomy" id="3234186"/>
    <lineage>
        <taxon>Bacteria</taxon>
        <taxon>Pseudomonadati</taxon>
        <taxon>Pseudomonadota</taxon>
        <taxon>Alphaproteobacteria</taxon>
        <taxon>Rhodobacterales</taxon>
        <taxon>Roseobacteraceae</taxon>
        <taxon>Sulfitobacter</taxon>
    </lineage>
</organism>
<protein>
    <submittedName>
        <fullName evidence="3">NAD(P)/FAD-dependent oxidoreductase</fullName>
        <ecNumber evidence="3">1.-.-.-</ecNumber>
    </submittedName>
</protein>
<name>A0ABV3RGH9_9RHOB</name>
<dbReference type="EMBL" id="JBFNXX010000001">
    <property type="protein sequence ID" value="MEW9918072.1"/>
    <property type="molecule type" value="Genomic_DNA"/>
</dbReference>
<dbReference type="GO" id="GO:0016491">
    <property type="term" value="F:oxidoreductase activity"/>
    <property type="evidence" value="ECO:0007669"/>
    <property type="project" value="UniProtKB-KW"/>
</dbReference>
<sequence length="442" mass="48519">MRRIYPDFAYSDQPRAGCWWDETDRLPERPSLDGSLGCDVAVIGGGFTGVSAALSLAEQGVSVAVLESRFIGWGASGRNGGFCCLGGGMLQDKALDRRFGREGRLEWRQTEVASIRFVEDLIERLRLDVDRHSAGETQLAHRPSDFEELKEDVAYYAENYGVEAQLTPPASLEAEGMNAGFHGAITVPIGFGLNPRKYLNGLAAAAERAGARLFHDTPVSGIERQAGGYRLRTPAGDVTAERVIVGTNGYSAEDMPPWLAGRYMPTQSSIIVTRPLTQSELGAQGWTSAQASYDTRHLLHYFRLMPDNRMLFGVRGGLMATPASEAQAIARARADFERMFPAWREVETPHAWSGMVCIARDRMPYVGPVPGEPGMFVSLCYHGNGVAMGSYCGALLADLVCDREPKQIYPRAVQRPLAKFELGPLRRAIMPFAYASFALRDR</sequence>
<evidence type="ECO:0000256" key="1">
    <source>
        <dbReference type="ARBA" id="ARBA00023002"/>
    </source>
</evidence>
<dbReference type="PANTHER" id="PTHR13847:SF281">
    <property type="entry name" value="FAD DEPENDENT OXIDOREDUCTASE DOMAIN-CONTAINING PROTEIN"/>
    <property type="match status" value="1"/>
</dbReference>
<keyword evidence="1 3" id="KW-0560">Oxidoreductase</keyword>
<reference evidence="3 4" key="1">
    <citation type="submission" date="2024-07" db="EMBL/GenBank/DDBJ databases">
        <title>Marimonas sp.nov., isolated from tidal-flat sediment.</title>
        <authorList>
            <person name="Jayan J.N."/>
            <person name="Lee S.S."/>
        </authorList>
    </citation>
    <scope>NUCLEOTIDE SEQUENCE [LARGE SCALE GENOMIC DNA]</scope>
    <source>
        <strain evidence="3 4">MJW-29</strain>
    </source>
</reference>
<comment type="caution">
    <text evidence="3">The sequence shown here is derived from an EMBL/GenBank/DDBJ whole genome shotgun (WGS) entry which is preliminary data.</text>
</comment>
<dbReference type="EC" id="1.-.-.-" evidence="3"/>
<dbReference type="PRINTS" id="PR00411">
    <property type="entry name" value="PNDRDTASEI"/>
</dbReference>
<accession>A0ABV3RGH9</accession>